<accession>A0A367ZKL7</accession>
<dbReference type="SUPFAM" id="SSF53474">
    <property type="entry name" value="alpha/beta-Hydrolases"/>
    <property type="match status" value="1"/>
</dbReference>
<protein>
    <submittedName>
        <fullName evidence="3">Polyhydroxyalkanoic acid synthase</fullName>
    </submittedName>
</protein>
<dbReference type="InterPro" id="IPR051321">
    <property type="entry name" value="PHA/PHB_synthase"/>
</dbReference>
<keyword evidence="1" id="KW-1133">Transmembrane helix</keyword>
<comment type="caution">
    <text evidence="3">The sequence shown here is derived from an EMBL/GenBank/DDBJ whole genome shotgun (WGS) entry which is preliminary data.</text>
</comment>
<sequence length="375" mass="42678">MAVTQQENASTAPTPRELLLAELDKVRKFLDYLQQASARGDRADDDQLASLGMARTPRRTWYQEGSCQVLEFPVPAGVAPHPTPLLMTYSFINRWYILDLMPGHSFIEALGRRGWQVYLIDWGIPGPEHASLSLDYYLEQVARRAVERLRRRHRVDRVFLFGYCLGGTLAAMMAARHPEWYKGLILLTTPLEFQNAGLLSLWTNKEFFRPEKLADAFGVVPEKLLHASFPFLKPKDHLAKPRTLYDNITNDAFLQNFRSLDRWATDNVPFPGQVFKQVIKGLYQEDQLANGEFVLGGQKLRLGDITCPTLNIYAKNDHIAPPSTCRRNADLLTGCRTTNREYDAAHLTVTVAHPIRETVWRETADWLAAVETGRP</sequence>
<dbReference type="Pfam" id="PF00561">
    <property type="entry name" value="Abhydrolase_1"/>
    <property type="match status" value="1"/>
</dbReference>
<feature type="transmembrane region" description="Helical" evidence="1">
    <location>
        <begin position="158"/>
        <end position="175"/>
    </location>
</feature>
<proteinExistence type="predicted"/>
<dbReference type="PANTHER" id="PTHR36837:SF2">
    <property type="entry name" value="POLY(3-HYDROXYALKANOATE) POLYMERASE SUBUNIT PHAC"/>
    <property type="match status" value="1"/>
</dbReference>
<dbReference type="PANTHER" id="PTHR36837">
    <property type="entry name" value="POLY(3-HYDROXYALKANOATE) POLYMERASE SUBUNIT PHAC"/>
    <property type="match status" value="1"/>
</dbReference>
<keyword evidence="1" id="KW-0472">Membrane</keyword>
<evidence type="ECO:0000313" key="4">
    <source>
        <dbReference type="Proteomes" id="UP000252355"/>
    </source>
</evidence>
<dbReference type="EMBL" id="QOQW01000020">
    <property type="protein sequence ID" value="RCK78643.1"/>
    <property type="molecule type" value="Genomic_DNA"/>
</dbReference>
<dbReference type="Gene3D" id="3.40.50.1820">
    <property type="entry name" value="alpha/beta hydrolase"/>
    <property type="match status" value="1"/>
</dbReference>
<dbReference type="Proteomes" id="UP000252355">
    <property type="component" value="Unassembled WGS sequence"/>
</dbReference>
<reference evidence="3 4" key="1">
    <citation type="submission" date="2018-05" db="EMBL/GenBank/DDBJ databases">
        <title>A metagenomic window into the 2 km-deep terrestrial subsurface aquifer revealed taxonomically and functionally diverse microbial community comprising novel uncultured bacterial lineages.</title>
        <authorList>
            <person name="Kadnikov V.V."/>
            <person name="Mardanov A.V."/>
            <person name="Beletsky A.V."/>
            <person name="Banks D."/>
            <person name="Pimenov N.V."/>
            <person name="Frank Y.A."/>
            <person name="Karnachuk O.V."/>
            <person name="Ravin N.V."/>
        </authorList>
    </citation>
    <scope>NUCLEOTIDE SEQUENCE [LARGE SCALE GENOMIC DNA]</scope>
    <source>
        <strain evidence="3">BY5</strain>
    </source>
</reference>
<feature type="domain" description="AB hydrolase-1" evidence="2">
    <location>
        <begin position="105"/>
        <end position="347"/>
    </location>
</feature>
<gene>
    <name evidence="3" type="ORF">OZSIB_1170</name>
</gene>
<evidence type="ECO:0000313" key="3">
    <source>
        <dbReference type="EMBL" id="RCK78643.1"/>
    </source>
</evidence>
<name>A0A367ZKL7_9BACT</name>
<organism evidence="3 4">
    <name type="scientific">Candidatus Ozemobacter sibiricus</name>
    <dbReference type="NCBI Taxonomy" id="2268124"/>
    <lineage>
        <taxon>Bacteria</taxon>
        <taxon>Candidatus Ozemobacteria</taxon>
        <taxon>Candidatus Ozemobacterales</taxon>
        <taxon>Candidatus Ozemobacteraceae</taxon>
        <taxon>Candidatus Ozemobacter</taxon>
    </lineage>
</organism>
<evidence type="ECO:0000259" key="2">
    <source>
        <dbReference type="Pfam" id="PF00561"/>
    </source>
</evidence>
<evidence type="ECO:0000256" key="1">
    <source>
        <dbReference type="SAM" id="Phobius"/>
    </source>
</evidence>
<dbReference type="InterPro" id="IPR000073">
    <property type="entry name" value="AB_hydrolase_1"/>
</dbReference>
<dbReference type="AlphaFoldDB" id="A0A367ZKL7"/>
<keyword evidence="1" id="KW-0812">Transmembrane</keyword>
<dbReference type="InterPro" id="IPR029058">
    <property type="entry name" value="AB_hydrolase_fold"/>
</dbReference>